<dbReference type="SUPFAM" id="SSF81301">
    <property type="entry name" value="Nucleotidyltransferase"/>
    <property type="match status" value="1"/>
</dbReference>
<feature type="domain" description="HD" evidence="12">
    <location>
        <begin position="252"/>
        <end position="376"/>
    </location>
</feature>
<dbReference type="Gene3D" id="1.10.246.80">
    <property type="match status" value="1"/>
</dbReference>
<evidence type="ECO:0000256" key="9">
    <source>
        <dbReference type="ARBA" id="ARBA00022842"/>
    </source>
</evidence>
<dbReference type="GO" id="GO:0042245">
    <property type="term" value="P:RNA repair"/>
    <property type="evidence" value="ECO:0007669"/>
    <property type="project" value="UniProtKB-KW"/>
</dbReference>
<evidence type="ECO:0000256" key="7">
    <source>
        <dbReference type="ARBA" id="ARBA00022800"/>
    </source>
</evidence>
<comment type="similarity">
    <text evidence="11">Belongs to the tRNA nucleotidyltransferase/poly(A) polymerase family.</text>
</comment>
<dbReference type="CDD" id="cd00077">
    <property type="entry name" value="HDc"/>
    <property type="match status" value="1"/>
</dbReference>
<evidence type="ECO:0000256" key="4">
    <source>
        <dbReference type="ARBA" id="ARBA00022695"/>
    </source>
</evidence>
<dbReference type="PANTHER" id="PTHR47545">
    <property type="entry name" value="MULTIFUNCTIONAL CCA PROTEIN"/>
    <property type="match status" value="1"/>
</dbReference>
<dbReference type="InterPro" id="IPR003607">
    <property type="entry name" value="HD/PDEase_dom"/>
</dbReference>
<dbReference type="InterPro" id="IPR050124">
    <property type="entry name" value="tRNA_CCA-adding_enzyme"/>
</dbReference>
<dbReference type="Gene3D" id="3.30.460.10">
    <property type="entry name" value="Beta Polymerase, domain 2"/>
    <property type="match status" value="1"/>
</dbReference>
<comment type="cofactor">
    <cofactor evidence="1">
        <name>Mg(2+)</name>
        <dbReference type="ChEBI" id="CHEBI:18420"/>
    </cofactor>
</comment>
<proteinExistence type="inferred from homology"/>
<dbReference type="InterPro" id="IPR043519">
    <property type="entry name" value="NT_sf"/>
</dbReference>
<evidence type="ECO:0000313" key="13">
    <source>
        <dbReference type="EMBL" id="MBJ7609926.1"/>
    </source>
</evidence>
<dbReference type="NCBIfam" id="TIGR00277">
    <property type="entry name" value="HDIG"/>
    <property type="match status" value="1"/>
</dbReference>
<keyword evidence="7" id="KW-0692">RNA repair</keyword>
<organism evidence="13 14">
    <name type="scientific">Candidatus Amunia macphersoniae</name>
    <dbReference type="NCBI Taxonomy" id="3127014"/>
    <lineage>
        <taxon>Bacteria</taxon>
        <taxon>Bacillati</taxon>
        <taxon>Candidatus Dormiibacterota</taxon>
        <taxon>Candidatus Dormibacteria</taxon>
        <taxon>Candidatus Aeolococcales</taxon>
        <taxon>Candidatus Aeolococcaceae</taxon>
        <taxon>Candidatus Amunia</taxon>
    </lineage>
</organism>
<protein>
    <submittedName>
        <fullName evidence="13">HD domain-containing protein</fullName>
    </submittedName>
</protein>
<evidence type="ECO:0000256" key="5">
    <source>
        <dbReference type="ARBA" id="ARBA00022723"/>
    </source>
</evidence>
<evidence type="ECO:0000256" key="1">
    <source>
        <dbReference type="ARBA" id="ARBA00001946"/>
    </source>
</evidence>
<evidence type="ECO:0000256" key="3">
    <source>
        <dbReference type="ARBA" id="ARBA00022694"/>
    </source>
</evidence>
<keyword evidence="4" id="KW-0548">Nucleotidyltransferase</keyword>
<evidence type="ECO:0000313" key="14">
    <source>
        <dbReference type="Proteomes" id="UP000614410"/>
    </source>
</evidence>
<keyword evidence="9" id="KW-0460">Magnesium</keyword>
<dbReference type="InterPro" id="IPR032828">
    <property type="entry name" value="PolyA_RNA-bd"/>
</dbReference>
<keyword evidence="8" id="KW-0067">ATP-binding</keyword>
<dbReference type="Pfam" id="PF01966">
    <property type="entry name" value="HD"/>
    <property type="match status" value="1"/>
</dbReference>
<evidence type="ECO:0000256" key="6">
    <source>
        <dbReference type="ARBA" id="ARBA00022741"/>
    </source>
</evidence>
<dbReference type="GO" id="GO:0005524">
    <property type="term" value="F:ATP binding"/>
    <property type="evidence" value="ECO:0007669"/>
    <property type="project" value="UniProtKB-KW"/>
</dbReference>
<evidence type="ECO:0000256" key="2">
    <source>
        <dbReference type="ARBA" id="ARBA00022679"/>
    </source>
</evidence>
<dbReference type="SUPFAM" id="SSF81891">
    <property type="entry name" value="Poly A polymerase C-terminal region-like"/>
    <property type="match status" value="1"/>
</dbReference>
<dbReference type="AlphaFoldDB" id="A0A934KI82"/>
<keyword evidence="6" id="KW-0547">Nucleotide-binding</keyword>
<evidence type="ECO:0000256" key="8">
    <source>
        <dbReference type="ARBA" id="ARBA00022840"/>
    </source>
</evidence>
<dbReference type="InterPro" id="IPR006674">
    <property type="entry name" value="HD_domain"/>
</dbReference>
<dbReference type="PROSITE" id="PS51831">
    <property type="entry name" value="HD"/>
    <property type="match status" value="1"/>
</dbReference>
<keyword evidence="2 11" id="KW-0808">Transferase</keyword>
<dbReference type="GO" id="GO:0008033">
    <property type="term" value="P:tRNA processing"/>
    <property type="evidence" value="ECO:0007669"/>
    <property type="project" value="UniProtKB-KW"/>
</dbReference>
<name>A0A934KI82_9BACT</name>
<evidence type="ECO:0000256" key="11">
    <source>
        <dbReference type="RuleBase" id="RU003953"/>
    </source>
</evidence>
<evidence type="ECO:0000259" key="12">
    <source>
        <dbReference type="PROSITE" id="PS51831"/>
    </source>
</evidence>
<keyword evidence="5" id="KW-0479">Metal-binding</keyword>
<dbReference type="Gene3D" id="1.10.3090.10">
    <property type="entry name" value="cca-adding enzyme, domain 2"/>
    <property type="match status" value="1"/>
</dbReference>
<dbReference type="InterPro" id="IPR006675">
    <property type="entry name" value="HDIG_dom"/>
</dbReference>
<comment type="caution">
    <text evidence="13">The sequence shown here is derived from an EMBL/GenBank/DDBJ whole genome shotgun (WGS) entry which is preliminary data.</text>
</comment>
<evidence type="ECO:0000256" key="10">
    <source>
        <dbReference type="ARBA" id="ARBA00022884"/>
    </source>
</evidence>
<dbReference type="InterPro" id="IPR002646">
    <property type="entry name" value="PolA_pol_head_dom"/>
</dbReference>
<keyword evidence="3" id="KW-0819">tRNA processing</keyword>
<dbReference type="GO" id="GO:0003723">
    <property type="term" value="F:RNA binding"/>
    <property type="evidence" value="ECO:0007669"/>
    <property type="project" value="UniProtKB-KW"/>
</dbReference>
<dbReference type="PANTHER" id="PTHR47545:SF1">
    <property type="entry name" value="MULTIFUNCTIONAL CCA PROTEIN"/>
    <property type="match status" value="1"/>
</dbReference>
<dbReference type="GO" id="GO:0016779">
    <property type="term" value="F:nucleotidyltransferase activity"/>
    <property type="evidence" value="ECO:0007669"/>
    <property type="project" value="UniProtKB-KW"/>
</dbReference>
<dbReference type="Pfam" id="PF12627">
    <property type="entry name" value="PolyA_pol_RNAbd"/>
    <property type="match status" value="1"/>
</dbReference>
<dbReference type="EMBL" id="JAEKNN010000053">
    <property type="protein sequence ID" value="MBJ7609926.1"/>
    <property type="molecule type" value="Genomic_DNA"/>
</dbReference>
<dbReference type="Proteomes" id="UP000614410">
    <property type="component" value="Unassembled WGS sequence"/>
</dbReference>
<reference evidence="13 14" key="1">
    <citation type="submission" date="2020-10" db="EMBL/GenBank/DDBJ databases">
        <title>Ca. Dormibacterota MAGs.</title>
        <authorList>
            <person name="Montgomery K."/>
        </authorList>
    </citation>
    <scope>NUCLEOTIDE SEQUENCE [LARGE SCALE GENOMIC DNA]</scope>
    <source>
        <strain evidence="13">Mitchell_Peninsula_5</strain>
    </source>
</reference>
<dbReference type="Pfam" id="PF01743">
    <property type="entry name" value="PolyA_pol"/>
    <property type="match status" value="1"/>
</dbReference>
<keyword evidence="10 11" id="KW-0694">RNA-binding</keyword>
<dbReference type="CDD" id="cd05398">
    <property type="entry name" value="NT_ClassII-CCAase"/>
    <property type="match status" value="1"/>
</dbReference>
<gene>
    <name evidence="13" type="ORF">JF887_10940</name>
</gene>
<sequence>MRVDIRERPTPLSQEGVVQAVADAAHRRGVETYVVGGFVRDRLLGRGGKDIDLLTVDNDGSDVLADVARQFGWAPPQRFERFGTGQIRGDGFIVEVVRARAERYDAASRKPDVRPGTLEEDIWRRDFTVNALCQSLDGLIIDVTGRGLDDLRHQVLRTPLDPELTFSEDPLRMFRAARFTAQLGFLPAPGLPEAMTRMASRSAILSAERVAEEMRRLLLSENPRAGLELLRDGGLLDVWFPELAAMVGVEQGGFHIYDVFDHSTHTVADTPAELVLRLAGLLHDVGKPPTHAIDEAGKHTFYNHAAVGADMASELLSRLRFSHAEIDAVALLVRHHLRPIQYRPDEWSDAAVRRLVRDVADQRGRLLELARADTHASSFPDTDAIDELEQRMARLDAGGAVSRMRPPLNGDEIIEMAGGRTPGRWVGTVQRAIEEAILEGAIPADDCRAARHWLEQHRHLLAG</sequence>
<dbReference type="GO" id="GO:0046872">
    <property type="term" value="F:metal ion binding"/>
    <property type="evidence" value="ECO:0007669"/>
    <property type="project" value="UniProtKB-KW"/>
</dbReference>
<accession>A0A934KI82</accession>